<dbReference type="Proteomes" id="UP000297535">
    <property type="component" value="Unassembled WGS sequence"/>
</dbReference>
<gene>
    <name evidence="5" type="ORF">EU555_00305</name>
</gene>
<evidence type="ECO:0000256" key="3">
    <source>
        <dbReference type="ARBA" id="ARBA00038502"/>
    </source>
</evidence>
<dbReference type="SUPFAM" id="SSF55729">
    <property type="entry name" value="Acyl-CoA N-acyltransferases (Nat)"/>
    <property type="match status" value="1"/>
</dbReference>
<evidence type="ECO:0000313" key="5">
    <source>
        <dbReference type="EMBL" id="TGE02262.1"/>
    </source>
</evidence>
<feature type="domain" description="N-acetyltransferase" evidence="4">
    <location>
        <begin position="13"/>
        <end position="178"/>
    </location>
</feature>
<evidence type="ECO:0000259" key="4">
    <source>
        <dbReference type="PROSITE" id="PS51186"/>
    </source>
</evidence>
<evidence type="ECO:0000313" key="6">
    <source>
        <dbReference type="Proteomes" id="UP000297535"/>
    </source>
</evidence>
<keyword evidence="2" id="KW-0012">Acyltransferase</keyword>
<reference evidence="5 6" key="1">
    <citation type="submission" date="2019-04" db="EMBL/GenBank/DDBJ databases">
        <authorList>
            <person name="Feng G."/>
            <person name="Zhu H."/>
        </authorList>
    </citation>
    <scope>NUCLEOTIDE SEQUENCE [LARGE SCALE GENOMIC DNA]</scope>
    <source>
        <strain evidence="5 6">6HR-1</strain>
    </source>
</reference>
<dbReference type="Pfam" id="PF13302">
    <property type="entry name" value="Acetyltransf_3"/>
    <property type="match status" value="1"/>
</dbReference>
<keyword evidence="1 5" id="KW-0808">Transferase</keyword>
<proteinExistence type="inferred from homology"/>
<accession>A0A4Z0NYZ6</accession>
<keyword evidence="6" id="KW-1185">Reference proteome</keyword>
<dbReference type="InterPro" id="IPR016181">
    <property type="entry name" value="Acyl_CoA_acyltransferase"/>
</dbReference>
<dbReference type="InterPro" id="IPR051531">
    <property type="entry name" value="N-acetyltransferase"/>
</dbReference>
<dbReference type="PANTHER" id="PTHR43792:SF8">
    <property type="entry name" value="[RIBOSOMAL PROTEIN US5]-ALANINE N-ACETYLTRANSFERASE"/>
    <property type="match status" value="1"/>
</dbReference>
<name>A0A4Z0NYZ6_9HYPH</name>
<protein>
    <submittedName>
        <fullName evidence="5">N-acetyltransferase</fullName>
    </submittedName>
</protein>
<dbReference type="RefSeq" id="WP_135412461.1">
    <property type="nucleotide sequence ID" value="NZ_SRLB01000001.1"/>
</dbReference>
<comment type="similarity">
    <text evidence="3">Belongs to the acetyltransferase family. RimJ subfamily.</text>
</comment>
<dbReference type="EMBL" id="SRLB01000001">
    <property type="protein sequence ID" value="TGE02262.1"/>
    <property type="molecule type" value="Genomic_DNA"/>
</dbReference>
<dbReference type="OrthoDB" id="9804153at2"/>
<dbReference type="InterPro" id="IPR000182">
    <property type="entry name" value="GNAT_dom"/>
</dbReference>
<evidence type="ECO:0000256" key="1">
    <source>
        <dbReference type="ARBA" id="ARBA00022679"/>
    </source>
</evidence>
<dbReference type="AlphaFoldDB" id="A0A4Z0NYZ6"/>
<dbReference type="PROSITE" id="PS51186">
    <property type="entry name" value="GNAT"/>
    <property type="match status" value="1"/>
</dbReference>
<evidence type="ECO:0000256" key="2">
    <source>
        <dbReference type="ARBA" id="ARBA00023315"/>
    </source>
</evidence>
<comment type="caution">
    <text evidence="5">The sequence shown here is derived from an EMBL/GenBank/DDBJ whole genome shotgun (WGS) entry which is preliminary data.</text>
</comment>
<dbReference type="Gene3D" id="3.40.630.30">
    <property type="match status" value="1"/>
</dbReference>
<dbReference type="GO" id="GO:0016747">
    <property type="term" value="F:acyltransferase activity, transferring groups other than amino-acyl groups"/>
    <property type="evidence" value="ECO:0007669"/>
    <property type="project" value="InterPro"/>
</dbReference>
<sequence length="184" mass="20581">MDRPSLELRTRRLVLRSFTNADAAALQVIAGERRIADTTISVPHPFTMADAIRWIEKAQRGLIDGTQYGFAIALPTPARLIGYAALHEVDREHAGAEVSFWIGAEFEGQGFVTEAAARVISFAFDEIGLNRLCAFHMVRNPGSGRVLEKLGFRQEGYLRHRVRKWGTFEDVLAWSLLRGDREAG</sequence>
<dbReference type="PANTHER" id="PTHR43792">
    <property type="entry name" value="GNAT FAMILY, PUTATIVE (AFU_ORTHOLOGUE AFUA_3G00765)-RELATED-RELATED"/>
    <property type="match status" value="1"/>
</dbReference>
<organism evidence="5 6">
    <name type="scientific">Methylobacterium nonmethylotrophicum</name>
    <dbReference type="NCBI Taxonomy" id="1141884"/>
    <lineage>
        <taxon>Bacteria</taxon>
        <taxon>Pseudomonadati</taxon>
        <taxon>Pseudomonadota</taxon>
        <taxon>Alphaproteobacteria</taxon>
        <taxon>Hyphomicrobiales</taxon>
        <taxon>Methylobacteriaceae</taxon>
        <taxon>Methylobacterium</taxon>
    </lineage>
</organism>